<dbReference type="EMBL" id="BHZD01000001">
    <property type="protein sequence ID" value="GCD46961.1"/>
    <property type="molecule type" value="Genomic_DNA"/>
</dbReference>
<dbReference type="RefSeq" id="WP_413790152.1">
    <property type="nucleotide sequence ID" value="NZ_BHZD01000001.1"/>
</dbReference>
<dbReference type="AlphaFoldDB" id="A0A401WCD6"/>
<evidence type="ECO:0000313" key="1">
    <source>
        <dbReference type="EMBL" id="GCD46961.1"/>
    </source>
</evidence>
<dbReference type="Proteomes" id="UP000286746">
    <property type="component" value="Unassembled WGS sequence"/>
</dbReference>
<organism evidence="1 2">
    <name type="scientific">Streptomyces paromomycinus</name>
    <name type="common">Streptomyces rimosus subsp. paromomycinus</name>
    <dbReference type="NCBI Taxonomy" id="92743"/>
    <lineage>
        <taxon>Bacteria</taxon>
        <taxon>Bacillati</taxon>
        <taxon>Actinomycetota</taxon>
        <taxon>Actinomycetes</taxon>
        <taxon>Kitasatosporales</taxon>
        <taxon>Streptomycetaceae</taxon>
        <taxon>Streptomyces</taxon>
    </lineage>
</organism>
<protein>
    <submittedName>
        <fullName evidence="1">Uncharacterized protein</fullName>
    </submittedName>
</protein>
<keyword evidence="2" id="KW-1185">Reference proteome</keyword>
<gene>
    <name evidence="1" type="ORF">GKJPGBOP_06716</name>
</gene>
<accession>A0A401WCD6</accession>
<sequence>MTARRTALLVCAWLWVGLPFGYGLYELARKLRQLFTG</sequence>
<reference evidence="1 2" key="1">
    <citation type="submission" date="2018-11" db="EMBL/GenBank/DDBJ databases">
        <title>Whole genome sequence of Streptomyces paromomycinus NBRC 15454(T).</title>
        <authorList>
            <person name="Komaki H."/>
            <person name="Tamura T."/>
        </authorList>
    </citation>
    <scope>NUCLEOTIDE SEQUENCE [LARGE SCALE GENOMIC DNA]</scope>
    <source>
        <strain evidence="1 2">NBRC 15454</strain>
    </source>
</reference>
<name>A0A401WCD6_STREY</name>
<evidence type="ECO:0000313" key="2">
    <source>
        <dbReference type="Proteomes" id="UP000286746"/>
    </source>
</evidence>
<proteinExistence type="predicted"/>
<comment type="caution">
    <text evidence="1">The sequence shown here is derived from an EMBL/GenBank/DDBJ whole genome shotgun (WGS) entry which is preliminary data.</text>
</comment>